<keyword evidence="4" id="KW-1185">Reference proteome</keyword>
<evidence type="ECO:0000256" key="1">
    <source>
        <dbReference type="ARBA" id="ARBA00022849"/>
    </source>
</evidence>
<dbReference type="InterPro" id="IPR036196">
    <property type="entry name" value="Ptyr_pPase_sf"/>
</dbReference>
<dbReference type="EMBL" id="AGBA01000015">
    <property type="protein sequence ID" value="EGY76677.1"/>
    <property type="molecule type" value="Genomic_DNA"/>
</dbReference>
<evidence type="ECO:0000259" key="2">
    <source>
        <dbReference type="SMART" id="SM00226"/>
    </source>
</evidence>
<proteinExistence type="predicted"/>
<dbReference type="EC" id="1.20.4.1" evidence="3"/>
<dbReference type="AlphaFoldDB" id="G4CYV8"/>
<dbReference type="PATRIC" id="fig|997355.3.peg.1603"/>
<dbReference type="InterPro" id="IPR023485">
    <property type="entry name" value="Ptyr_pPase"/>
</dbReference>
<protein>
    <submittedName>
        <fullName evidence="3">Arsenate reductase</fullName>
        <ecNumber evidence="3">1.20.4.1</ecNumber>
    </submittedName>
</protein>
<dbReference type="Gene3D" id="3.40.50.2300">
    <property type="match status" value="1"/>
</dbReference>
<accession>G4CYV8</accession>
<dbReference type="PANTHER" id="PTHR43428">
    <property type="entry name" value="ARSENATE REDUCTASE"/>
    <property type="match status" value="1"/>
</dbReference>
<dbReference type="PANTHER" id="PTHR43428:SF1">
    <property type="entry name" value="ARSENATE REDUCTASE"/>
    <property type="match status" value="1"/>
</dbReference>
<reference evidence="3 4" key="1">
    <citation type="submission" date="2011-06" db="EMBL/GenBank/DDBJ databases">
        <authorList>
            <person name="Muzny D."/>
            <person name="Qin X."/>
            <person name="Deng J."/>
            <person name="Jiang H."/>
            <person name="Liu Y."/>
            <person name="Qu J."/>
            <person name="Song X.-Z."/>
            <person name="Zhang L."/>
            <person name="Thornton R."/>
            <person name="Coyle M."/>
            <person name="Francisco L."/>
            <person name="Jackson L."/>
            <person name="Javaid M."/>
            <person name="Korchina V."/>
            <person name="Kovar C."/>
            <person name="Mata R."/>
            <person name="Mathew T."/>
            <person name="Ngo R."/>
            <person name="Nguyen L."/>
            <person name="Nguyen N."/>
            <person name="Okwuonu G."/>
            <person name="Ongeri F."/>
            <person name="Pham C."/>
            <person name="Simmons D."/>
            <person name="Wilczek-Boney K."/>
            <person name="Hale W."/>
            <person name="Jakkamsetti A."/>
            <person name="Pham P."/>
            <person name="Ruth R."/>
            <person name="San Lucas F."/>
            <person name="Warren J."/>
            <person name="Zhang J."/>
            <person name="Zhao Z."/>
            <person name="Zhou C."/>
            <person name="Zhu D."/>
            <person name="Lee S."/>
            <person name="Bess C."/>
            <person name="Blankenburg K."/>
            <person name="Forbes L."/>
            <person name="Fu Q."/>
            <person name="Gubbala S."/>
            <person name="Hirani K."/>
            <person name="Jayaseelan J.C."/>
            <person name="Lara F."/>
            <person name="Munidasa M."/>
            <person name="Palculict T."/>
            <person name="Patil S."/>
            <person name="Pu L.-L."/>
            <person name="Saada N."/>
            <person name="Tang L."/>
            <person name="Weissenberger G."/>
            <person name="Zhu Y."/>
            <person name="Hemphill L."/>
            <person name="Shang Y."/>
            <person name="Youmans B."/>
            <person name="Ayvaz T."/>
            <person name="Ross M."/>
            <person name="Santibanez J."/>
            <person name="Aqrawi P."/>
            <person name="Gross S."/>
            <person name="Joshi V."/>
            <person name="Fowler G."/>
            <person name="Nazareth L."/>
            <person name="Reid J."/>
            <person name="Worley K."/>
            <person name="Petrosino J."/>
            <person name="Highlander S."/>
            <person name="Gibbs R."/>
        </authorList>
    </citation>
    <scope>NUCLEOTIDE SEQUENCE [LARGE SCALE GENOMIC DNA]</scope>
    <source>
        <strain evidence="3 4">ATCC 25577</strain>
    </source>
</reference>
<dbReference type="GO" id="GO:0008794">
    <property type="term" value="F:arsenate reductase (glutaredoxin) activity"/>
    <property type="evidence" value="ECO:0007669"/>
    <property type="project" value="UniProtKB-EC"/>
</dbReference>
<feature type="domain" description="Phosphotyrosine protein phosphatase I" evidence="2">
    <location>
        <begin position="28"/>
        <end position="153"/>
    </location>
</feature>
<sequence>MRSMNFAHHSDIDLDNLDPAQSVNTERPTVLFACIHNAGRSQLGAAYAHHLSGGSVEVLSAGSEPAKSINTLVRDVLLEDGIDISTETPKLLVPEAVKASDIVITMGCGETCPVYPGKRYEDWDVADPAGQDLATVREIRDGVKQRVEELLTSLDVPVQALRQPGHK</sequence>
<comment type="caution">
    <text evidence="3">The sequence shown here is derived from an EMBL/GenBank/DDBJ whole genome shotgun (WGS) entry which is preliminary data.</text>
</comment>
<dbReference type="SMART" id="SM00226">
    <property type="entry name" value="LMWPc"/>
    <property type="match status" value="1"/>
</dbReference>
<dbReference type="Proteomes" id="UP000005332">
    <property type="component" value="Unassembled WGS sequence"/>
</dbReference>
<keyword evidence="3" id="KW-0560">Oxidoreductase</keyword>
<dbReference type="HOGENOM" id="CLU_071415_3_3_11"/>
<keyword evidence="1" id="KW-0059">Arsenical resistance</keyword>
<evidence type="ECO:0000313" key="3">
    <source>
        <dbReference type="EMBL" id="EGY76677.1"/>
    </source>
</evidence>
<dbReference type="Pfam" id="PF01451">
    <property type="entry name" value="LMWPc"/>
    <property type="match status" value="1"/>
</dbReference>
<name>G4CYV8_9ACTN</name>
<gene>
    <name evidence="3" type="primary">arsC</name>
    <name evidence="3" type="ORF">HMPREF9153_1630</name>
</gene>
<dbReference type="GO" id="GO:0046685">
    <property type="term" value="P:response to arsenic-containing substance"/>
    <property type="evidence" value="ECO:0007669"/>
    <property type="project" value="UniProtKB-KW"/>
</dbReference>
<dbReference type="CDD" id="cd16345">
    <property type="entry name" value="LMWP_ArsC"/>
    <property type="match status" value="1"/>
</dbReference>
<organism evidence="3 4">
    <name type="scientific">Cutibacterium avidum ATCC 25577</name>
    <dbReference type="NCBI Taxonomy" id="997355"/>
    <lineage>
        <taxon>Bacteria</taxon>
        <taxon>Bacillati</taxon>
        <taxon>Actinomycetota</taxon>
        <taxon>Actinomycetes</taxon>
        <taxon>Propionibacteriales</taxon>
        <taxon>Propionibacteriaceae</taxon>
        <taxon>Cutibacterium</taxon>
    </lineage>
</organism>
<evidence type="ECO:0000313" key="4">
    <source>
        <dbReference type="Proteomes" id="UP000005332"/>
    </source>
</evidence>
<dbReference type="SUPFAM" id="SSF52788">
    <property type="entry name" value="Phosphotyrosine protein phosphatases I"/>
    <property type="match status" value="1"/>
</dbReference>